<sequence>MAKVLWTLAGAILLCSAGSVAALEPLAAVERSLSAQDYRLIIRGGRGGLAPGVTDEEEASARARCGERYLMGFGDVIEPDQQAEFERLAAYAEEYNRQMLAHCMSKAK</sequence>
<keyword evidence="3" id="KW-1185">Reference proteome</keyword>
<evidence type="ECO:0000256" key="1">
    <source>
        <dbReference type="SAM" id="SignalP"/>
    </source>
</evidence>
<dbReference type="AlphaFoldDB" id="A0A2H9U9A7"/>
<feature type="chain" id="PRO_5014172014" evidence="1">
    <location>
        <begin position="22"/>
        <end position="108"/>
    </location>
</feature>
<comment type="caution">
    <text evidence="2">The sequence shown here is derived from an EMBL/GenBank/DDBJ whole genome shotgun (WGS) entry which is preliminary data.</text>
</comment>
<organism evidence="2 3">
    <name type="scientific">Aeromonas cavernicola</name>
    <dbReference type="NCBI Taxonomy" id="1006623"/>
    <lineage>
        <taxon>Bacteria</taxon>
        <taxon>Pseudomonadati</taxon>
        <taxon>Pseudomonadota</taxon>
        <taxon>Gammaproteobacteria</taxon>
        <taxon>Aeromonadales</taxon>
        <taxon>Aeromonadaceae</taxon>
        <taxon>Aeromonas</taxon>
    </lineage>
</organism>
<dbReference type="EMBL" id="PGGC01000005">
    <property type="protein sequence ID" value="PJG60595.1"/>
    <property type="molecule type" value="Genomic_DNA"/>
</dbReference>
<dbReference type="Proteomes" id="UP000235861">
    <property type="component" value="Unassembled WGS sequence"/>
</dbReference>
<gene>
    <name evidence="2" type="ORF">CUC53_00910</name>
</gene>
<evidence type="ECO:0000313" key="3">
    <source>
        <dbReference type="Proteomes" id="UP000235861"/>
    </source>
</evidence>
<dbReference type="OrthoDB" id="5591557at2"/>
<accession>A0A2H9U9A7</accession>
<evidence type="ECO:0000313" key="2">
    <source>
        <dbReference type="EMBL" id="PJG60595.1"/>
    </source>
</evidence>
<feature type="signal peptide" evidence="1">
    <location>
        <begin position="1"/>
        <end position="21"/>
    </location>
</feature>
<dbReference type="RefSeq" id="WP_100292416.1">
    <property type="nucleotide sequence ID" value="NZ_PGGC01000005.1"/>
</dbReference>
<name>A0A2H9U9A7_9GAMM</name>
<reference evidence="2 3" key="1">
    <citation type="submission" date="2017-11" db="EMBL/GenBank/DDBJ databases">
        <title>Draft genome sequence of environmental isolate Aeromonas cavernicola sp. nov. MDC 2508.</title>
        <authorList>
            <person name="Colston S.M."/>
            <person name="Navarro A."/>
            <person name="Martinez-Murcia A.J."/>
            <person name="Graf J."/>
        </authorList>
    </citation>
    <scope>NUCLEOTIDE SEQUENCE [LARGE SCALE GENOMIC DNA]</scope>
    <source>
        <strain evidence="2 3">MDC 2508</strain>
    </source>
</reference>
<keyword evidence="1" id="KW-0732">Signal</keyword>
<protein>
    <submittedName>
        <fullName evidence="2">Uncharacterized protein</fullName>
    </submittedName>
</protein>
<proteinExistence type="predicted"/>